<keyword evidence="1" id="KW-1133">Transmembrane helix</keyword>
<dbReference type="SUPFAM" id="SSF56601">
    <property type="entry name" value="beta-lactamase/transpeptidase-like"/>
    <property type="match status" value="1"/>
</dbReference>
<dbReference type="STRING" id="1802737.A2832_00985"/>
<dbReference type="GO" id="GO:0006508">
    <property type="term" value="P:proteolysis"/>
    <property type="evidence" value="ECO:0007669"/>
    <property type="project" value="InterPro"/>
</dbReference>
<dbReference type="PANTHER" id="PTHR21581">
    <property type="entry name" value="D-ALANYL-D-ALANINE CARBOXYPEPTIDASE"/>
    <property type="match status" value="1"/>
</dbReference>
<reference evidence="3 4" key="1">
    <citation type="journal article" date="2016" name="Nat. Commun.">
        <title>Thousands of microbial genomes shed light on interconnected biogeochemical processes in an aquifer system.</title>
        <authorList>
            <person name="Anantharaman K."/>
            <person name="Brown C.T."/>
            <person name="Hug L.A."/>
            <person name="Sharon I."/>
            <person name="Castelle C.J."/>
            <person name="Probst A.J."/>
            <person name="Thomas B.C."/>
            <person name="Singh A."/>
            <person name="Wilkins M.J."/>
            <person name="Karaoz U."/>
            <person name="Brodie E.L."/>
            <person name="Williams K.H."/>
            <person name="Hubbard S.S."/>
            <person name="Banfield J.F."/>
        </authorList>
    </citation>
    <scope>NUCLEOTIDE SEQUENCE [LARGE SCALE GENOMIC DNA]</scope>
</reference>
<dbReference type="Pfam" id="PF00768">
    <property type="entry name" value="Peptidase_S11"/>
    <property type="match status" value="1"/>
</dbReference>
<accession>A0A1G2SZ12</accession>
<dbReference type="GO" id="GO:0009002">
    <property type="term" value="F:serine-type D-Ala-D-Ala carboxypeptidase activity"/>
    <property type="evidence" value="ECO:0007669"/>
    <property type="project" value="InterPro"/>
</dbReference>
<name>A0A1G2SZ12_9BACT</name>
<sequence>METNNNISLAHEYELRPLTFLAGGVLLILAIIAILSLRDDKRDNSIPTGQASESFPSITLQAKAAYVYDIRTGKVLFAHNEDKRLPLASLAKLMSALVAQEIGFKHNTVTITEAALDSDGDTGLLRDEKWSLEALLNFSLISSSNDGIRAAALTLGALSRADVSSEEIISDFVGAMNQKAGEMGLKNTYFWNETGLDLPAQAGESNVKGGAYGSARDITALMTHILNNYPEIFSMTREPVVNFTSLDNKVHIAKNTNDIIYDIPGLLASKTGYTANAGGSLSIIFDPELGHPIAITVLGSTENGRFNDVRTLVNATLQFIENSKLKIEN</sequence>
<evidence type="ECO:0000313" key="4">
    <source>
        <dbReference type="Proteomes" id="UP000178538"/>
    </source>
</evidence>
<keyword evidence="1" id="KW-0812">Transmembrane</keyword>
<proteinExistence type="predicted"/>
<gene>
    <name evidence="3" type="ORF">A2832_00985</name>
</gene>
<protein>
    <recommendedName>
        <fullName evidence="2">Peptidase S11 D-alanyl-D-alanine carboxypeptidase A N-terminal domain-containing protein</fullName>
    </recommendedName>
</protein>
<keyword evidence="1" id="KW-0472">Membrane</keyword>
<dbReference type="Gene3D" id="3.40.710.10">
    <property type="entry name" value="DD-peptidase/beta-lactamase superfamily"/>
    <property type="match status" value="1"/>
</dbReference>
<dbReference type="Proteomes" id="UP000178538">
    <property type="component" value="Unassembled WGS sequence"/>
</dbReference>
<feature type="domain" description="Peptidase S11 D-alanyl-D-alanine carboxypeptidase A N-terminal" evidence="2">
    <location>
        <begin position="56"/>
        <end position="281"/>
    </location>
</feature>
<feature type="transmembrane region" description="Helical" evidence="1">
    <location>
        <begin position="20"/>
        <end position="37"/>
    </location>
</feature>
<dbReference type="InterPro" id="IPR001967">
    <property type="entry name" value="Peptidase_S11_N"/>
</dbReference>
<evidence type="ECO:0000259" key="2">
    <source>
        <dbReference type="Pfam" id="PF00768"/>
    </source>
</evidence>
<dbReference type="EMBL" id="MHVG01000024">
    <property type="protein sequence ID" value="OHA89849.1"/>
    <property type="molecule type" value="Genomic_DNA"/>
</dbReference>
<evidence type="ECO:0000256" key="1">
    <source>
        <dbReference type="SAM" id="Phobius"/>
    </source>
</evidence>
<dbReference type="PANTHER" id="PTHR21581:SF26">
    <property type="entry name" value="D-ALANYL-D-ALANINE ENDOPEPTIDASE"/>
    <property type="match status" value="1"/>
</dbReference>
<organism evidence="3 4">
    <name type="scientific">Candidatus Zambryskibacteria bacterium RIFCSPHIGHO2_01_FULL_44_22b</name>
    <dbReference type="NCBI Taxonomy" id="1802737"/>
    <lineage>
        <taxon>Bacteria</taxon>
        <taxon>Candidatus Zambryskiibacteriota</taxon>
    </lineage>
</organism>
<evidence type="ECO:0000313" key="3">
    <source>
        <dbReference type="EMBL" id="OHA89849.1"/>
    </source>
</evidence>
<comment type="caution">
    <text evidence="3">The sequence shown here is derived from an EMBL/GenBank/DDBJ whole genome shotgun (WGS) entry which is preliminary data.</text>
</comment>
<dbReference type="InterPro" id="IPR012338">
    <property type="entry name" value="Beta-lactam/transpept-like"/>
</dbReference>
<dbReference type="AlphaFoldDB" id="A0A1G2SZ12"/>